<dbReference type="GO" id="GO:0019546">
    <property type="term" value="P:L-arginine deiminase pathway"/>
    <property type="evidence" value="ECO:0007669"/>
    <property type="project" value="TreeGrafter"/>
</dbReference>
<proteinExistence type="predicted"/>
<name>A0A317FDG4_9PROT</name>
<comment type="caution">
    <text evidence="4">The sequence shown here is derived from an EMBL/GenBank/DDBJ whole genome shotgun (WGS) entry which is preliminary data.</text>
</comment>
<evidence type="ECO:0000313" key="5">
    <source>
        <dbReference type="Proteomes" id="UP000245765"/>
    </source>
</evidence>
<dbReference type="GO" id="GO:0016990">
    <property type="term" value="F:arginine deiminase activity"/>
    <property type="evidence" value="ECO:0007669"/>
    <property type="project" value="UniProtKB-EC"/>
</dbReference>
<dbReference type="EC" id="3.5.3.6" evidence="2"/>
<sequence length="286" mass="30654">MPRFAVASETGRLRELLVCPPDHYRWIPTNAVARRSLASAGPPPQAAFAAQHDELVAALAEAGATVRTLPPAPHLPYMVYTRDQAVVTPWGPVLCQLERPQRRGEYAAVLDWHAAQESAFWRKSSAGTLEGGDIHLIRPGLAAIGVSGGRTDEAGAAQLAAWLEAEGWECRVVPFDEHFLHLDLLFCMAAPGLALACEEALDDAFLAWLRDRGIRWIPFGYAEAMALAGNILALGEGRVVSSRGSTRINAALRAEGLVVLDPDLSLFAAGGGGPHCLTCPLLREGQ</sequence>
<gene>
    <name evidence="4" type="ORF">DFH01_16885</name>
</gene>
<evidence type="ECO:0000313" key="4">
    <source>
        <dbReference type="EMBL" id="PWS35979.1"/>
    </source>
</evidence>
<dbReference type="Proteomes" id="UP000245765">
    <property type="component" value="Unassembled WGS sequence"/>
</dbReference>
<evidence type="ECO:0000256" key="2">
    <source>
        <dbReference type="ARBA" id="ARBA00012171"/>
    </source>
</evidence>
<evidence type="ECO:0000256" key="3">
    <source>
        <dbReference type="ARBA" id="ARBA00049429"/>
    </source>
</evidence>
<keyword evidence="5" id="KW-1185">Reference proteome</keyword>
<dbReference type="EMBL" id="QGNA01000004">
    <property type="protein sequence ID" value="PWS35979.1"/>
    <property type="molecule type" value="Genomic_DNA"/>
</dbReference>
<dbReference type="PANTHER" id="PTHR47271">
    <property type="entry name" value="ARGININE DEIMINASE"/>
    <property type="match status" value="1"/>
</dbReference>
<dbReference type="PANTHER" id="PTHR47271:SF2">
    <property type="entry name" value="ARGININE DEIMINASE"/>
    <property type="match status" value="1"/>
</dbReference>
<dbReference type="SUPFAM" id="SSF55909">
    <property type="entry name" value="Pentein"/>
    <property type="match status" value="1"/>
</dbReference>
<dbReference type="Pfam" id="PF19420">
    <property type="entry name" value="DDAH_eukar"/>
    <property type="match status" value="1"/>
</dbReference>
<dbReference type="OrthoDB" id="9807502at2"/>
<reference evidence="5" key="1">
    <citation type="submission" date="2018-05" db="EMBL/GenBank/DDBJ databases">
        <authorList>
            <person name="Du Z."/>
            <person name="Wang X."/>
        </authorList>
    </citation>
    <scope>NUCLEOTIDE SEQUENCE [LARGE SCALE GENOMIC DNA]</scope>
    <source>
        <strain evidence="5">CQN31</strain>
    </source>
</reference>
<organism evidence="4 5">
    <name type="scientific">Falsiroseomonas bella</name>
    <dbReference type="NCBI Taxonomy" id="2184016"/>
    <lineage>
        <taxon>Bacteria</taxon>
        <taxon>Pseudomonadati</taxon>
        <taxon>Pseudomonadota</taxon>
        <taxon>Alphaproteobacteria</taxon>
        <taxon>Acetobacterales</taxon>
        <taxon>Roseomonadaceae</taxon>
        <taxon>Falsiroseomonas</taxon>
    </lineage>
</organism>
<comment type="catalytic activity">
    <reaction evidence="3">
        <text>L-arginine + H2O = L-citrulline + NH4(+)</text>
        <dbReference type="Rhea" id="RHEA:19597"/>
        <dbReference type="ChEBI" id="CHEBI:15377"/>
        <dbReference type="ChEBI" id="CHEBI:28938"/>
        <dbReference type="ChEBI" id="CHEBI:32682"/>
        <dbReference type="ChEBI" id="CHEBI:57743"/>
        <dbReference type="EC" id="3.5.3.6"/>
    </reaction>
</comment>
<evidence type="ECO:0000256" key="1">
    <source>
        <dbReference type="ARBA" id="ARBA00005213"/>
    </source>
</evidence>
<protein>
    <recommendedName>
        <fullName evidence="2">arginine deiminase</fullName>
        <ecNumber evidence="2">3.5.3.6</ecNumber>
    </recommendedName>
</protein>
<dbReference type="Gene3D" id="3.75.10.10">
    <property type="entry name" value="L-arginine/glycine Amidinotransferase, Chain A"/>
    <property type="match status" value="1"/>
</dbReference>
<dbReference type="AlphaFoldDB" id="A0A317FDG4"/>
<accession>A0A317FDG4</accession>
<comment type="pathway">
    <text evidence="1">Amino-acid degradation; L-arginine degradation via ADI pathway; carbamoyl phosphate from L-arginine: step 1/2.</text>
</comment>